<dbReference type="OMA" id="FRESMEY"/>
<sequence length="326" mass="37355">MNIKQQQQRITYSELNNMIISIPKTLVSSSQFITSKSSNLSQSQKFTSERYFNVFNRNGEQKKLIFGDSKKWGSCGKLGFRVGFSASDGLSLDSSDDSDFIKKRKVVDHITLLKAKEGLSDEDEKDMLDHLYTSQYQMGGIIAISLGRARNKNLDGYTHAVYMRFQGKEDLVKFYENEFYLGVLKDHVMPYSHELRYVDYEAEVEDDILPIFRKGQEFNYGLEFMLLISVAESEHGEPIEDALLAHANLARDFPSLIVQFTQGSNFNLSSKEYSHAVVIRFRSTEAFEMFVGNSEYREMWTSKFAPIVQKTLAIDFTIDPVGTELM</sequence>
<evidence type="ECO:0000256" key="1">
    <source>
        <dbReference type="ARBA" id="ARBA00011738"/>
    </source>
</evidence>
<gene>
    <name evidence="3" type="ORF">C5167_048444</name>
</gene>
<dbReference type="PANTHER" id="PTHR33178:SF5">
    <property type="entry name" value="EXPRESSED PROTEIN"/>
    <property type="match status" value="1"/>
</dbReference>
<dbReference type="Gramene" id="RZC72960">
    <property type="protein sequence ID" value="RZC72960"/>
    <property type="gene ID" value="C5167_048444"/>
</dbReference>
<organism evidence="3 4">
    <name type="scientific">Papaver somniferum</name>
    <name type="common">Opium poppy</name>
    <dbReference type="NCBI Taxonomy" id="3469"/>
    <lineage>
        <taxon>Eukaryota</taxon>
        <taxon>Viridiplantae</taxon>
        <taxon>Streptophyta</taxon>
        <taxon>Embryophyta</taxon>
        <taxon>Tracheophyta</taxon>
        <taxon>Spermatophyta</taxon>
        <taxon>Magnoliopsida</taxon>
        <taxon>Ranunculales</taxon>
        <taxon>Papaveraceae</taxon>
        <taxon>Papaveroideae</taxon>
        <taxon>Papaver</taxon>
    </lineage>
</organism>
<dbReference type="AlphaFoldDB" id="A0A4Y7KKW2"/>
<dbReference type="InterPro" id="IPR011008">
    <property type="entry name" value="Dimeric_a/b-barrel"/>
</dbReference>
<evidence type="ECO:0000313" key="4">
    <source>
        <dbReference type="Proteomes" id="UP000316621"/>
    </source>
</evidence>
<dbReference type="InterPro" id="IPR013097">
    <property type="entry name" value="Dabb"/>
</dbReference>
<reference evidence="3 4" key="1">
    <citation type="journal article" date="2018" name="Science">
        <title>The opium poppy genome and morphinan production.</title>
        <authorList>
            <person name="Guo L."/>
            <person name="Winzer T."/>
            <person name="Yang X."/>
            <person name="Li Y."/>
            <person name="Ning Z."/>
            <person name="He Z."/>
            <person name="Teodor R."/>
            <person name="Lu Y."/>
            <person name="Bowser T.A."/>
            <person name="Graham I.A."/>
            <person name="Ye K."/>
        </authorList>
    </citation>
    <scope>NUCLEOTIDE SEQUENCE [LARGE SCALE GENOMIC DNA]</scope>
    <source>
        <strain evidence="4">cv. HN1</strain>
        <tissue evidence="3">Leaves</tissue>
    </source>
</reference>
<dbReference type="PROSITE" id="PS51502">
    <property type="entry name" value="S_R_A_B_BARREL"/>
    <property type="match status" value="2"/>
</dbReference>
<dbReference type="SUPFAM" id="SSF54909">
    <property type="entry name" value="Dimeric alpha+beta barrel"/>
    <property type="match status" value="2"/>
</dbReference>
<dbReference type="Proteomes" id="UP000316621">
    <property type="component" value="Chromosome 8"/>
</dbReference>
<accession>A0A4Y7KKW2</accession>
<feature type="domain" description="Stress-response A/B barrel" evidence="2">
    <location>
        <begin position="222"/>
        <end position="316"/>
    </location>
</feature>
<dbReference type="InterPro" id="IPR044662">
    <property type="entry name" value="HS1/DABB1-like"/>
</dbReference>
<comment type="subunit">
    <text evidence="1">Homodimer.</text>
</comment>
<name>A0A4Y7KKW2_PAPSO</name>
<dbReference type="EMBL" id="CM010722">
    <property type="protein sequence ID" value="RZC72960.1"/>
    <property type="molecule type" value="Genomic_DNA"/>
</dbReference>
<evidence type="ECO:0000259" key="2">
    <source>
        <dbReference type="PROSITE" id="PS51502"/>
    </source>
</evidence>
<keyword evidence="4" id="KW-1185">Reference proteome</keyword>
<dbReference type="PANTHER" id="PTHR33178">
    <property type="match status" value="1"/>
</dbReference>
<protein>
    <recommendedName>
        <fullName evidence="2">Stress-response A/B barrel domain-containing protein</fullName>
    </recommendedName>
</protein>
<dbReference type="SMART" id="SM00886">
    <property type="entry name" value="Dabb"/>
    <property type="match status" value="2"/>
</dbReference>
<dbReference type="STRING" id="3469.A0A4Y7KKW2"/>
<feature type="domain" description="Stress-response A/B barrel" evidence="2">
    <location>
        <begin position="107"/>
        <end position="200"/>
    </location>
</feature>
<evidence type="ECO:0000313" key="3">
    <source>
        <dbReference type="EMBL" id="RZC72960.1"/>
    </source>
</evidence>
<dbReference type="OrthoDB" id="2016695at2759"/>
<proteinExistence type="predicted"/>
<dbReference type="Pfam" id="PF07876">
    <property type="entry name" value="Dabb"/>
    <property type="match status" value="2"/>
</dbReference>
<dbReference type="Gene3D" id="3.30.70.100">
    <property type="match status" value="2"/>
</dbReference>